<protein>
    <recommendedName>
        <fullName evidence="2">DUF6533 domain-containing protein</fullName>
    </recommendedName>
</protein>
<dbReference type="Proteomes" id="UP000016930">
    <property type="component" value="Unassembled WGS sequence"/>
</dbReference>
<reference evidence="3 4" key="1">
    <citation type="journal article" date="2012" name="Proc. Natl. Acad. Sci. U.S.A.">
        <title>Comparative genomics of Ceriporiopsis subvermispora and Phanerochaete chrysosporium provide insight into selective ligninolysis.</title>
        <authorList>
            <person name="Fernandez-Fueyo E."/>
            <person name="Ruiz-Duenas F.J."/>
            <person name="Ferreira P."/>
            <person name="Floudas D."/>
            <person name="Hibbett D.S."/>
            <person name="Canessa P."/>
            <person name="Larrondo L.F."/>
            <person name="James T.Y."/>
            <person name="Seelenfreund D."/>
            <person name="Lobos S."/>
            <person name="Polanco R."/>
            <person name="Tello M."/>
            <person name="Honda Y."/>
            <person name="Watanabe T."/>
            <person name="Watanabe T."/>
            <person name="Ryu J.S."/>
            <person name="Kubicek C.P."/>
            <person name="Schmoll M."/>
            <person name="Gaskell J."/>
            <person name="Hammel K.E."/>
            <person name="St John F.J."/>
            <person name="Vanden Wymelenberg A."/>
            <person name="Sabat G."/>
            <person name="Splinter BonDurant S."/>
            <person name="Syed K."/>
            <person name="Yadav J.S."/>
            <person name="Doddapaneni H."/>
            <person name="Subramanian V."/>
            <person name="Lavin J.L."/>
            <person name="Oguiza J.A."/>
            <person name="Perez G."/>
            <person name="Pisabarro A.G."/>
            <person name="Ramirez L."/>
            <person name="Santoyo F."/>
            <person name="Master E."/>
            <person name="Coutinho P.M."/>
            <person name="Henrissat B."/>
            <person name="Lombard V."/>
            <person name="Magnuson J.K."/>
            <person name="Kuees U."/>
            <person name="Hori C."/>
            <person name="Igarashi K."/>
            <person name="Samejima M."/>
            <person name="Held B.W."/>
            <person name="Barry K.W."/>
            <person name="LaButti K.M."/>
            <person name="Lapidus A."/>
            <person name="Lindquist E.A."/>
            <person name="Lucas S.M."/>
            <person name="Riley R."/>
            <person name="Salamov A.A."/>
            <person name="Hoffmeister D."/>
            <person name="Schwenk D."/>
            <person name="Hadar Y."/>
            <person name="Yarden O."/>
            <person name="de Vries R.P."/>
            <person name="Wiebenga A."/>
            <person name="Stenlid J."/>
            <person name="Eastwood D."/>
            <person name="Grigoriev I.V."/>
            <person name="Berka R.M."/>
            <person name="Blanchette R.A."/>
            <person name="Kersten P."/>
            <person name="Martinez A.T."/>
            <person name="Vicuna R."/>
            <person name="Cullen D."/>
        </authorList>
    </citation>
    <scope>NUCLEOTIDE SEQUENCE [LARGE SCALE GENOMIC DNA]</scope>
    <source>
        <strain evidence="3 4">B</strain>
    </source>
</reference>
<evidence type="ECO:0000313" key="3">
    <source>
        <dbReference type="EMBL" id="EMD34572.1"/>
    </source>
</evidence>
<evidence type="ECO:0000259" key="2">
    <source>
        <dbReference type="Pfam" id="PF20151"/>
    </source>
</evidence>
<gene>
    <name evidence="3" type="ORF">CERSUDRAFT_97167</name>
</gene>
<dbReference type="HOGENOM" id="CLU_1004720_0_0_1"/>
<sequence>MAYVGPEVAVEIVTYLKSDWIDEHCQLAGIALVLYDHIITIPGEARFIWGQKLTNAIILFYLNRWFTFLWVVSFTLGFVGFENIPTYALKREADRVGIATPLATMMLRDGTIYFLALLALNIIQIVGWTTNSFIYAATAFETPLSSMIVSRFLMDLRRAAYAGTGEPSGETHPSFVRSANAQQDRPHTPVLRFAPVINDMGGNLSFISDDDLVDGDEPSGGCILADEEAQAISDHALVVDTSGAGNTCDEGKPEVSEGNAEIVETPRSQYAACGGSC</sequence>
<dbReference type="AlphaFoldDB" id="M2R818"/>
<proteinExistence type="predicted"/>
<keyword evidence="1" id="KW-0812">Transmembrane</keyword>
<keyword evidence="1" id="KW-1133">Transmembrane helix</keyword>
<feature type="transmembrane region" description="Helical" evidence="1">
    <location>
        <begin position="133"/>
        <end position="154"/>
    </location>
</feature>
<accession>M2R818</accession>
<evidence type="ECO:0000256" key="1">
    <source>
        <dbReference type="SAM" id="Phobius"/>
    </source>
</evidence>
<dbReference type="EMBL" id="KB445802">
    <property type="protein sequence ID" value="EMD34572.1"/>
    <property type="molecule type" value="Genomic_DNA"/>
</dbReference>
<dbReference type="Pfam" id="PF20151">
    <property type="entry name" value="DUF6533"/>
    <property type="match status" value="1"/>
</dbReference>
<dbReference type="OrthoDB" id="2797003at2759"/>
<dbReference type="InterPro" id="IPR045340">
    <property type="entry name" value="DUF6533"/>
</dbReference>
<feature type="domain" description="DUF6533" evidence="2">
    <location>
        <begin position="25"/>
        <end position="69"/>
    </location>
</feature>
<keyword evidence="1" id="KW-0472">Membrane</keyword>
<feature type="transmembrane region" description="Helical" evidence="1">
    <location>
        <begin position="110"/>
        <end position="127"/>
    </location>
</feature>
<evidence type="ECO:0000313" key="4">
    <source>
        <dbReference type="Proteomes" id="UP000016930"/>
    </source>
</evidence>
<keyword evidence="4" id="KW-1185">Reference proteome</keyword>
<name>M2R818_CERS8</name>
<feature type="transmembrane region" description="Helical" evidence="1">
    <location>
        <begin position="68"/>
        <end position="89"/>
    </location>
</feature>
<organism evidence="3 4">
    <name type="scientific">Ceriporiopsis subvermispora (strain B)</name>
    <name type="common">White-rot fungus</name>
    <name type="synonym">Gelatoporia subvermispora</name>
    <dbReference type="NCBI Taxonomy" id="914234"/>
    <lineage>
        <taxon>Eukaryota</taxon>
        <taxon>Fungi</taxon>
        <taxon>Dikarya</taxon>
        <taxon>Basidiomycota</taxon>
        <taxon>Agaricomycotina</taxon>
        <taxon>Agaricomycetes</taxon>
        <taxon>Polyporales</taxon>
        <taxon>Gelatoporiaceae</taxon>
        <taxon>Gelatoporia</taxon>
    </lineage>
</organism>